<dbReference type="Pfam" id="PF06271">
    <property type="entry name" value="RDD"/>
    <property type="match status" value="1"/>
</dbReference>
<keyword evidence="4 6" id="KW-0472">Membrane</keyword>
<evidence type="ECO:0000313" key="9">
    <source>
        <dbReference type="Proteomes" id="UP001500124"/>
    </source>
</evidence>
<feature type="transmembrane region" description="Helical" evidence="6">
    <location>
        <begin position="122"/>
        <end position="141"/>
    </location>
</feature>
<feature type="region of interest" description="Disordered" evidence="5">
    <location>
        <begin position="255"/>
        <end position="277"/>
    </location>
</feature>
<dbReference type="EMBL" id="BAABKC010000005">
    <property type="protein sequence ID" value="GAA5042448.1"/>
    <property type="molecule type" value="Genomic_DNA"/>
</dbReference>
<protein>
    <recommendedName>
        <fullName evidence="7">RDD domain-containing protein</fullName>
    </recommendedName>
</protein>
<evidence type="ECO:0000256" key="2">
    <source>
        <dbReference type="ARBA" id="ARBA00022692"/>
    </source>
</evidence>
<reference evidence="9" key="1">
    <citation type="journal article" date="2019" name="Int. J. Syst. Evol. Microbiol.">
        <title>The Global Catalogue of Microorganisms (GCM) 10K type strain sequencing project: providing services to taxonomists for standard genome sequencing and annotation.</title>
        <authorList>
            <consortium name="The Broad Institute Genomics Platform"/>
            <consortium name="The Broad Institute Genome Sequencing Center for Infectious Disease"/>
            <person name="Wu L."/>
            <person name="Ma J."/>
        </authorList>
    </citation>
    <scope>NUCLEOTIDE SEQUENCE [LARGE SCALE GENOMIC DNA]</scope>
    <source>
        <strain evidence="9">JCM 18410</strain>
    </source>
</reference>
<proteinExistence type="predicted"/>
<gene>
    <name evidence="8" type="ORF">GCM10023336_03320</name>
</gene>
<evidence type="ECO:0000313" key="8">
    <source>
        <dbReference type="EMBL" id="GAA5042448.1"/>
    </source>
</evidence>
<feature type="transmembrane region" description="Helical" evidence="6">
    <location>
        <begin position="72"/>
        <end position="91"/>
    </location>
</feature>
<dbReference type="RefSeq" id="WP_345666675.1">
    <property type="nucleotide sequence ID" value="NZ_BAABKC010000005.1"/>
</dbReference>
<organism evidence="8 9">
    <name type="scientific">Streptomyces similanensis</name>
    <dbReference type="NCBI Taxonomy" id="1274988"/>
    <lineage>
        <taxon>Bacteria</taxon>
        <taxon>Bacillati</taxon>
        <taxon>Actinomycetota</taxon>
        <taxon>Actinomycetes</taxon>
        <taxon>Kitasatosporales</taxon>
        <taxon>Streptomycetaceae</taxon>
        <taxon>Streptomyces</taxon>
    </lineage>
</organism>
<comment type="caution">
    <text evidence="8">The sequence shown here is derived from an EMBL/GenBank/DDBJ whole genome shotgun (WGS) entry which is preliminary data.</text>
</comment>
<evidence type="ECO:0000259" key="7">
    <source>
        <dbReference type="Pfam" id="PF06271"/>
    </source>
</evidence>
<name>A0ABP9JS24_9ACTN</name>
<feature type="compositionally biased region" description="Low complexity" evidence="5">
    <location>
        <begin position="255"/>
        <end position="264"/>
    </location>
</feature>
<keyword evidence="3 6" id="KW-1133">Transmembrane helix</keyword>
<accession>A0ABP9JS24</accession>
<comment type="subcellular location">
    <subcellularLocation>
        <location evidence="1">Membrane</location>
        <topology evidence="1">Multi-pass membrane protein</topology>
    </subcellularLocation>
</comment>
<dbReference type="InterPro" id="IPR010432">
    <property type="entry name" value="RDD"/>
</dbReference>
<evidence type="ECO:0000256" key="1">
    <source>
        <dbReference type="ARBA" id="ARBA00004141"/>
    </source>
</evidence>
<dbReference type="Proteomes" id="UP001500124">
    <property type="component" value="Unassembled WGS sequence"/>
</dbReference>
<evidence type="ECO:0000256" key="4">
    <source>
        <dbReference type="ARBA" id="ARBA00023136"/>
    </source>
</evidence>
<evidence type="ECO:0000256" key="3">
    <source>
        <dbReference type="ARBA" id="ARBA00022989"/>
    </source>
</evidence>
<keyword evidence="2 6" id="KW-0812">Transmembrane</keyword>
<sequence>MAWFIDFALVAAAASLLALLTFHRISALVTDVPDLAARSGFDLLSSRGDVLGSSEQFGLSLWNKTVLYVEEAFGLLVLATFLYQWACLALLGRTVGKGLLGLRVGPAGAVPSGRARRAALRAAVTTAADVAVYAVACVLLIEGHVVLSVLVWLAAVAVFLLNALPVLLPARRSLADRLAGTAVTGLGLRPAPGVAPAPDHGASAAVPYYDTPGIPAAPEYGPPAIPGYGAPTAPGYAAPAAPGYGAPGYAPPAAPGYGAPAAPGLNTPGATPPTRTS</sequence>
<evidence type="ECO:0000256" key="5">
    <source>
        <dbReference type="SAM" id="MobiDB-lite"/>
    </source>
</evidence>
<keyword evidence="9" id="KW-1185">Reference proteome</keyword>
<feature type="domain" description="RDD" evidence="7">
    <location>
        <begin position="1"/>
        <end position="180"/>
    </location>
</feature>
<feature type="transmembrane region" description="Helical" evidence="6">
    <location>
        <begin position="147"/>
        <end position="168"/>
    </location>
</feature>
<evidence type="ECO:0000256" key="6">
    <source>
        <dbReference type="SAM" id="Phobius"/>
    </source>
</evidence>